<feature type="compositionally biased region" description="Basic and acidic residues" evidence="1">
    <location>
        <begin position="50"/>
        <end position="62"/>
    </location>
</feature>
<dbReference type="RefSeq" id="XP_053589903.1">
    <property type="nucleotide sequence ID" value="XM_053725709.1"/>
</dbReference>
<feature type="region of interest" description="Disordered" evidence="1">
    <location>
        <begin position="1"/>
        <end position="20"/>
    </location>
</feature>
<organism evidence="2 3">
    <name type="scientific">Caenorhabditis remanei</name>
    <name type="common">Caenorhabditis vulgaris</name>
    <dbReference type="NCBI Taxonomy" id="31234"/>
    <lineage>
        <taxon>Eukaryota</taxon>
        <taxon>Metazoa</taxon>
        <taxon>Ecdysozoa</taxon>
        <taxon>Nematoda</taxon>
        <taxon>Chromadorea</taxon>
        <taxon>Rhabditida</taxon>
        <taxon>Rhabditina</taxon>
        <taxon>Rhabditomorpha</taxon>
        <taxon>Rhabditoidea</taxon>
        <taxon>Rhabditidae</taxon>
        <taxon>Peloderinae</taxon>
        <taxon>Caenorhabditis</taxon>
    </lineage>
</organism>
<evidence type="ECO:0000313" key="3">
    <source>
        <dbReference type="Proteomes" id="UP000483820"/>
    </source>
</evidence>
<dbReference type="Proteomes" id="UP000483820">
    <property type="component" value="Chromosome II"/>
</dbReference>
<dbReference type="CTD" id="78774211"/>
<feature type="compositionally biased region" description="Basic residues" evidence="1">
    <location>
        <begin position="39"/>
        <end position="49"/>
    </location>
</feature>
<name>A0A6A5HJ92_CAERE</name>
<accession>A0A6A5HJ92</accession>
<comment type="caution">
    <text evidence="2">The sequence shown here is derived from an EMBL/GenBank/DDBJ whole genome shotgun (WGS) entry which is preliminary data.</text>
</comment>
<sequence length="158" mass="18067">MSHVRSSDENTKAVKDLPKAYKNKPTKIEGAISDQIKKIVHAPRTPLKRKREEKEGEDDGTARKMEWLKAKAKDAVIPSETNAVVKPEYLFKEPGALVFNICNPCKQFNSERQVEVVKTGMVQIPLALCTVCRHHLNLQRQIKFFQLEIPTVKKEFNL</sequence>
<feature type="compositionally biased region" description="Basic and acidic residues" evidence="1">
    <location>
        <begin position="1"/>
        <end position="19"/>
    </location>
</feature>
<proteinExistence type="predicted"/>
<evidence type="ECO:0000313" key="2">
    <source>
        <dbReference type="EMBL" id="KAF1766664.1"/>
    </source>
</evidence>
<dbReference type="AlphaFoldDB" id="A0A6A5HJ92"/>
<evidence type="ECO:0000256" key="1">
    <source>
        <dbReference type="SAM" id="MobiDB-lite"/>
    </source>
</evidence>
<dbReference type="KEGG" id="crq:GCK72_006622"/>
<gene>
    <name evidence="2" type="ORF">GCK72_006622</name>
</gene>
<feature type="region of interest" description="Disordered" evidence="1">
    <location>
        <begin position="39"/>
        <end position="62"/>
    </location>
</feature>
<dbReference type="EMBL" id="WUAV01000002">
    <property type="protein sequence ID" value="KAF1766664.1"/>
    <property type="molecule type" value="Genomic_DNA"/>
</dbReference>
<dbReference type="GeneID" id="78774211"/>
<protein>
    <submittedName>
        <fullName evidence="2">Uncharacterized protein</fullName>
    </submittedName>
</protein>
<reference evidence="2 3" key="1">
    <citation type="submission" date="2019-12" db="EMBL/GenBank/DDBJ databases">
        <title>Chromosome-level assembly of the Caenorhabditis remanei genome.</title>
        <authorList>
            <person name="Teterina A.A."/>
            <person name="Willis J.H."/>
            <person name="Phillips P.C."/>
        </authorList>
    </citation>
    <scope>NUCLEOTIDE SEQUENCE [LARGE SCALE GENOMIC DNA]</scope>
    <source>
        <strain evidence="2 3">PX506</strain>
        <tissue evidence="2">Whole organism</tissue>
    </source>
</reference>